<sequence length="420" mass="44302">MKTRSAGLRTIAAVLAAAGILGGLLVQAPAARADIREAVQETNPCERLNAGQVLYPGYGANRVTFATTAHRSSSGALVTTCVRSGERYVQDWQSPGNVGRNGFRAPGVPSGHTAAEYSPTGSYSVTEGFGLWNPGTRLRFRILNSRSRWGGGGEYSSDYNRYFESTSHDFPDEDMWDFATRPTGDYRQGVVLNYNRPPDSPIREGAGFAIFMHSNPAPTAGCIALPEALVTRYLKHAVPGDRVIMGAVGDVFTPYSADPTGPVTSKYTVAGGRVALGGPVGDEVTGLTRGGSSQDFERGTVRWSPGGGAHVVRGAIRGAYDRSGREQGALGYPTSDEAGGNGGVFQTFEGGAVYFSRATGARISTGLIHDLYVAEARAGRLGYPTSNPTPILGGVRQAFQGGSITWSLAAGIRVERLPSL</sequence>
<organism evidence="1 2">
    <name type="scientific">Arthrobacter crusticola</name>
    <dbReference type="NCBI Taxonomy" id="2547960"/>
    <lineage>
        <taxon>Bacteria</taxon>
        <taxon>Bacillati</taxon>
        <taxon>Actinomycetota</taxon>
        <taxon>Actinomycetes</taxon>
        <taxon>Micrococcales</taxon>
        <taxon>Micrococcaceae</taxon>
        <taxon>Arthrobacter</taxon>
    </lineage>
</organism>
<dbReference type="EMBL" id="SMTK01000002">
    <property type="protein sequence ID" value="TDK26399.1"/>
    <property type="molecule type" value="Genomic_DNA"/>
</dbReference>
<evidence type="ECO:0000313" key="2">
    <source>
        <dbReference type="Proteomes" id="UP000295411"/>
    </source>
</evidence>
<dbReference type="PANTHER" id="PTHR38589:SF1">
    <property type="entry name" value="BLR0621 PROTEIN"/>
    <property type="match status" value="1"/>
</dbReference>
<evidence type="ECO:0008006" key="3">
    <source>
        <dbReference type="Google" id="ProtNLM"/>
    </source>
</evidence>
<protein>
    <recommendedName>
        <fullName evidence="3">YkuD domain-containing protein</fullName>
    </recommendedName>
</protein>
<name>A0A4R5TYS4_9MICC</name>
<gene>
    <name evidence="1" type="ORF">E2F48_04140</name>
</gene>
<dbReference type="PANTHER" id="PTHR38589">
    <property type="entry name" value="BLR0621 PROTEIN"/>
    <property type="match status" value="1"/>
</dbReference>
<reference evidence="1 2" key="1">
    <citation type="submission" date="2019-03" db="EMBL/GenBank/DDBJ databases">
        <title>Arthrobacter sp. nov., an bacterium isolated from biocrust in Mu Us Desert.</title>
        <authorList>
            <person name="Lixiong L."/>
        </authorList>
    </citation>
    <scope>NUCLEOTIDE SEQUENCE [LARGE SCALE GENOMIC DNA]</scope>
    <source>
        <strain evidence="1 2">SLN-3</strain>
    </source>
</reference>
<accession>A0A4R5TYS4</accession>
<proteinExistence type="predicted"/>
<dbReference type="InterPro" id="IPR013207">
    <property type="entry name" value="LGFP"/>
</dbReference>
<dbReference type="Proteomes" id="UP000295411">
    <property type="component" value="Unassembled WGS sequence"/>
</dbReference>
<dbReference type="RefSeq" id="WP_133402762.1">
    <property type="nucleotide sequence ID" value="NZ_SMTK01000002.1"/>
</dbReference>
<dbReference type="Pfam" id="PF08310">
    <property type="entry name" value="LGFP"/>
    <property type="match status" value="3"/>
</dbReference>
<comment type="caution">
    <text evidence="1">The sequence shown here is derived from an EMBL/GenBank/DDBJ whole genome shotgun (WGS) entry which is preliminary data.</text>
</comment>
<keyword evidence="2" id="KW-1185">Reference proteome</keyword>
<dbReference type="AlphaFoldDB" id="A0A4R5TYS4"/>
<dbReference type="OrthoDB" id="4853485at2"/>
<dbReference type="GO" id="GO:0016740">
    <property type="term" value="F:transferase activity"/>
    <property type="evidence" value="ECO:0007669"/>
    <property type="project" value="InterPro"/>
</dbReference>
<evidence type="ECO:0000313" key="1">
    <source>
        <dbReference type="EMBL" id="TDK26399.1"/>
    </source>
</evidence>